<gene>
    <name evidence="1" type="ORF">HW932_12400</name>
</gene>
<protein>
    <submittedName>
        <fullName evidence="1">Uncharacterized protein</fullName>
    </submittedName>
</protein>
<dbReference type="EMBL" id="JABZEO010000007">
    <property type="protein sequence ID" value="NVZ10061.1"/>
    <property type="molecule type" value="Genomic_DNA"/>
</dbReference>
<sequence>MPISTQLQAQIDAIQTRIDTLAPSATPEDIVMLAKAVEAVGGQATVFDVIDTGQQQKAELIATADLKSAEVVATGDAQVDRVAQQGDLKFNELSQEVQRYAAFGGATPSAMGSLGMVPAPLAGEDRRFLRGDGAWRFPGEIPIGAIALLHPNMDTSRYLPAEGGTVLIADYPELFEVLGQSPTSLPYPSIGNTAVLSESPGYSTSYRAAAVNGERVVIVRSGSNGISYSNNGGQNWANATVGALGFSGPFYPAISDSGRTVGWVNYDSGASPARVRFQVCTAATFGAWTTHLNSVGAEQFSNTWNSIVVGLPQGVAAIDNRQADANQVLYQYVQDGASAVTREINLSVTLDTRITKARGALRVGASLYLLVDNNSSWRALLRTDDAGDTWALTWEGSGTWGHHNTLNGAYNTRQDAGQPSYVENGLGIIHSGSQLLLIAADGSLSWVDPPSGHTLIAGSVHFVNGFYYAASANAVFRTMDFSAWEEVATASQILGATGTLARMWVHPGSGSFGFYSNLSTFTLVQTQDFVRFKRNGRPSKWGTNIVLRRSHFTGDRFIWFIAESSNNSYYFDFALFDLVSGRFYANNYFQNYGASVNGYWLLPLSGGRWLHFTQQSSSYYVRVASAADLYSYNLTTEFRLPTSTGEFGAVGAYGNQTGWLYSTDSSSRGGYRYYVRAQ</sequence>
<evidence type="ECO:0000313" key="2">
    <source>
        <dbReference type="Proteomes" id="UP000592294"/>
    </source>
</evidence>
<comment type="caution">
    <text evidence="1">The sequence shown here is derived from an EMBL/GenBank/DDBJ whole genome shotgun (WGS) entry which is preliminary data.</text>
</comment>
<reference evidence="1 2" key="1">
    <citation type="submission" date="2020-06" db="EMBL/GenBank/DDBJ databases">
        <title>Whole-genome sequence of Allochromatium humboldtianum DSM 21881, type strain.</title>
        <authorList>
            <person name="Kyndt J.A."/>
            <person name="Meyer T.E."/>
        </authorList>
    </citation>
    <scope>NUCLEOTIDE SEQUENCE [LARGE SCALE GENOMIC DNA]</scope>
    <source>
        <strain evidence="1 2">DSM 21881</strain>
    </source>
</reference>
<proteinExistence type="predicted"/>
<dbReference type="Proteomes" id="UP000592294">
    <property type="component" value="Unassembled WGS sequence"/>
</dbReference>
<dbReference type="RefSeq" id="WP_176976796.1">
    <property type="nucleotide sequence ID" value="NZ_JABZEO010000007.1"/>
</dbReference>
<keyword evidence="2" id="KW-1185">Reference proteome</keyword>
<accession>A0A850RKM4</accession>
<organism evidence="1 2">
    <name type="scientific">Allochromatium humboldtianum</name>
    <dbReference type="NCBI Taxonomy" id="504901"/>
    <lineage>
        <taxon>Bacteria</taxon>
        <taxon>Pseudomonadati</taxon>
        <taxon>Pseudomonadota</taxon>
        <taxon>Gammaproteobacteria</taxon>
        <taxon>Chromatiales</taxon>
        <taxon>Chromatiaceae</taxon>
        <taxon>Allochromatium</taxon>
    </lineage>
</organism>
<dbReference type="AlphaFoldDB" id="A0A850RKM4"/>
<name>A0A850RKM4_9GAMM</name>
<evidence type="ECO:0000313" key="1">
    <source>
        <dbReference type="EMBL" id="NVZ10061.1"/>
    </source>
</evidence>